<feature type="non-terminal residue" evidence="2">
    <location>
        <position position="1"/>
    </location>
</feature>
<feature type="compositionally biased region" description="Low complexity" evidence="1">
    <location>
        <begin position="276"/>
        <end position="301"/>
    </location>
</feature>
<feature type="region of interest" description="Disordered" evidence="1">
    <location>
        <begin position="152"/>
        <end position="181"/>
    </location>
</feature>
<feature type="region of interest" description="Disordered" evidence="1">
    <location>
        <begin position="524"/>
        <end position="562"/>
    </location>
</feature>
<accession>U5EPK9</accession>
<feature type="compositionally biased region" description="Polar residues" evidence="1">
    <location>
        <begin position="72"/>
        <end position="84"/>
    </location>
</feature>
<feature type="non-terminal residue" evidence="2">
    <location>
        <position position="562"/>
    </location>
</feature>
<proteinExistence type="evidence at transcript level"/>
<feature type="region of interest" description="Disordered" evidence="1">
    <location>
        <begin position="195"/>
        <end position="311"/>
    </location>
</feature>
<feature type="compositionally biased region" description="Polar residues" evidence="1">
    <location>
        <begin position="550"/>
        <end position="562"/>
    </location>
</feature>
<feature type="region of interest" description="Disordered" evidence="1">
    <location>
        <begin position="354"/>
        <end position="378"/>
    </location>
</feature>
<evidence type="ECO:0000313" key="2">
    <source>
        <dbReference type="EMBL" id="JAB55154.1"/>
    </source>
</evidence>
<feature type="compositionally biased region" description="Basic and acidic residues" evidence="1">
    <location>
        <begin position="540"/>
        <end position="549"/>
    </location>
</feature>
<evidence type="ECO:0000256" key="1">
    <source>
        <dbReference type="SAM" id="MobiDB-lite"/>
    </source>
</evidence>
<feature type="region of interest" description="Disordered" evidence="1">
    <location>
        <begin position="405"/>
        <end position="431"/>
    </location>
</feature>
<feature type="compositionally biased region" description="Low complexity" evidence="1">
    <location>
        <begin position="247"/>
        <end position="269"/>
    </location>
</feature>
<feature type="compositionally biased region" description="Basic and acidic residues" evidence="1">
    <location>
        <begin position="152"/>
        <end position="179"/>
    </location>
</feature>
<sequence length="562" mass="61342">VPKWATDCTLSSMPSLTVQYMSDSGTIQLSRDCGEQGTKHMPCQGKQDHDTIFQQLQCTDDEQTAPLGGESNVLSVDTTSQKTSPPSPVSIPVEKLSNYDDNTIEINPNQIENTVKSVINKFSLEDLMQGDQPMIHEEEQPDLEMKFEILKKQPKKSDYPDKKDKYPKKDVKSSKKDEVMMGDQPFIVVATEGELTTSTVEPKTEKSKSDIEIKSTTVLAPSSSQLPTTTAQSSTSDDTRIRRETATETMSTTEISSSASTITSTLSSAYEEGEHSTSTVSSPTLTTEEFTSTSEPTELTSHYSNSHILPTTPKKDIGSIDDHFIPPMLLVKARFLSTKSHPDHSDIVSTTELNTNEVSVESNSKASSELPTQSTTEETTTVILNEEVYSLTENGNDVQVVELNEKSSTASSSPAISSTSTSSSEPTIISSDTTEHQIVEITIEDRELSTKLGTITITTRPVDSINTNINNSTESELVASSVKTNEVVTTAKSTENPSSTTTTLSQPVSPILTEDSDLILASDISSALSIEEHETDEDEHSSKQNHSELENSFSNIENYQPY</sequence>
<feature type="compositionally biased region" description="Low complexity" evidence="1">
    <location>
        <begin position="367"/>
        <end position="378"/>
    </location>
</feature>
<organism evidence="2">
    <name type="scientific">Corethrella appendiculata</name>
    <dbReference type="NCBI Taxonomy" id="1370023"/>
    <lineage>
        <taxon>Eukaryota</taxon>
        <taxon>Metazoa</taxon>
        <taxon>Ecdysozoa</taxon>
        <taxon>Arthropoda</taxon>
        <taxon>Hexapoda</taxon>
        <taxon>Insecta</taxon>
        <taxon>Pterygota</taxon>
        <taxon>Neoptera</taxon>
        <taxon>Endopterygota</taxon>
        <taxon>Diptera</taxon>
        <taxon>Nematocera</taxon>
        <taxon>Culicoidea</taxon>
        <taxon>Chaoboridae</taxon>
        <taxon>Corethrella</taxon>
    </lineage>
</organism>
<feature type="compositionally biased region" description="Basic and acidic residues" evidence="1">
    <location>
        <begin position="237"/>
        <end position="246"/>
    </location>
</feature>
<protein>
    <submittedName>
        <fullName evidence="2">Putative mucin 68d</fullName>
    </submittedName>
</protein>
<feature type="compositionally biased region" description="Polar residues" evidence="1">
    <location>
        <begin position="354"/>
        <end position="366"/>
    </location>
</feature>
<reference evidence="2" key="1">
    <citation type="journal article" date="2014" name="Insect Biochem. Mol. Biol.">
        <title>An insight into the sialome of the frog biting fly, Corethrella appendiculata.</title>
        <authorList>
            <person name="Ribeiro J.M.C."/>
            <person name="Chagas A.C."/>
            <person name="Pham V.M."/>
            <person name="Lounibos L.P."/>
            <person name="Calvo E."/>
        </authorList>
    </citation>
    <scope>NUCLEOTIDE SEQUENCE</scope>
    <source>
        <tissue evidence="2">Salivary glands</tissue>
    </source>
</reference>
<name>U5EPK9_9DIPT</name>
<dbReference type="AlphaFoldDB" id="U5EPK9"/>
<feature type="compositionally biased region" description="Polar residues" evidence="1">
    <location>
        <begin position="214"/>
        <end position="227"/>
    </location>
</feature>
<feature type="compositionally biased region" description="Basic and acidic residues" evidence="1">
    <location>
        <begin position="202"/>
        <end position="213"/>
    </location>
</feature>
<dbReference type="EMBL" id="GANO01004717">
    <property type="protein sequence ID" value="JAB55154.1"/>
    <property type="molecule type" value="mRNA"/>
</dbReference>
<feature type="region of interest" description="Disordered" evidence="1">
    <location>
        <begin position="62"/>
        <end position="90"/>
    </location>
</feature>
<feature type="compositionally biased region" description="Low complexity" evidence="1">
    <location>
        <begin position="407"/>
        <end position="431"/>
    </location>
</feature>